<dbReference type="GO" id="GO:0016491">
    <property type="term" value="F:oxidoreductase activity"/>
    <property type="evidence" value="ECO:0007669"/>
    <property type="project" value="InterPro"/>
</dbReference>
<dbReference type="Gene3D" id="1.20.1440.240">
    <property type="match status" value="1"/>
</dbReference>
<proteinExistence type="predicted"/>
<accession>I7ZCN2</accession>
<evidence type="ECO:0000259" key="1">
    <source>
        <dbReference type="Pfam" id="PF01593"/>
    </source>
</evidence>
<comment type="caution">
    <text evidence="2">The sequence shown here is derived from an EMBL/GenBank/DDBJ whole genome shotgun (WGS) entry which is preliminary data.</text>
</comment>
<dbReference type="AlphaFoldDB" id="I7ZCN2"/>
<sequence length="341" mass="38565">MLLAKATQTSALDSRLTADDAELLRQMLRAWGDLDADLLYKGSARGGHLGDEILQAGQPRPPIDLSELLRSEFWQFQMEFAEGWEQHPTMMQPVGGMDRIVKGFESRLGGVIVRKAPVTRIVDGDRKVRVRYRHNGAEHEITADFCINCAPAYLVKDIRNNFSRAYRDALAVVHPGKLFKIAFQGRRRFWEEDDRIYGGISWTDQPIMQLWYPAHGFHKAKGILLGSYTWDPEQGEAWGRLRPEQRLAAAIAQGEKLHPGYGELVEKGISIAWGKVPYQMGCSPEFTPEDRARHFPTLQTPNQRHYLVGDQMSFVSGWQEGAVRSAHAAVEHIHHRVASGD</sequence>
<reference evidence="2 3" key="1">
    <citation type="journal article" date="2012" name="J. Bacteriol.">
        <title>Genome Sequence of n-Alkane-Degrading Hydrocarboniphaga effusa Strain AP103T (ATCC BAA-332T).</title>
        <authorList>
            <person name="Chang H.K."/>
            <person name="Zylstra G.J."/>
            <person name="Chae J.C."/>
        </authorList>
    </citation>
    <scope>NUCLEOTIDE SEQUENCE [LARGE SCALE GENOMIC DNA]</scope>
    <source>
        <strain evidence="2 3">AP103</strain>
    </source>
</reference>
<evidence type="ECO:0000313" key="2">
    <source>
        <dbReference type="EMBL" id="EIT69634.1"/>
    </source>
</evidence>
<dbReference type="STRING" id="1172194.WQQ_32160"/>
<keyword evidence="3" id="KW-1185">Reference proteome</keyword>
<dbReference type="InterPro" id="IPR002937">
    <property type="entry name" value="Amino_oxidase"/>
</dbReference>
<dbReference type="Pfam" id="PF01593">
    <property type="entry name" value="Amino_oxidase"/>
    <property type="match status" value="1"/>
</dbReference>
<name>I7ZCN2_9GAMM</name>
<protein>
    <recommendedName>
        <fullName evidence="1">Amine oxidase domain-containing protein</fullName>
    </recommendedName>
</protein>
<dbReference type="EMBL" id="AKGD01000002">
    <property type="protein sequence ID" value="EIT69634.1"/>
    <property type="molecule type" value="Genomic_DNA"/>
</dbReference>
<gene>
    <name evidence="2" type="ORF">WQQ_32160</name>
</gene>
<dbReference type="Gene3D" id="3.50.50.60">
    <property type="entry name" value="FAD/NAD(P)-binding domain"/>
    <property type="match status" value="1"/>
</dbReference>
<feature type="domain" description="Amine oxidase" evidence="1">
    <location>
        <begin position="61"/>
        <end position="333"/>
    </location>
</feature>
<dbReference type="SUPFAM" id="SSF54373">
    <property type="entry name" value="FAD-linked reductases, C-terminal domain"/>
    <property type="match status" value="1"/>
</dbReference>
<dbReference type="RefSeq" id="WP_007186155.1">
    <property type="nucleotide sequence ID" value="NZ_AKGD01000002.1"/>
</dbReference>
<dbReference type="Proteomes" id="UP000003704">
    <property type="component" value="Unassembled WGS sequence"/>
</dbReference>
<organism evidence="2 3">
    <name type="scientific">Hydrocarboniphaga effusa AP103</name>
    <dbReference type="NCBI Taxonomy" id="1172194"/>
    <lineage>
        <taxon>Bacteria</taxon>
        <taxon>Pseudomonadati</taxon>
        <taxon>Pseudomonadota</taxon>
        <taxon>Gammaproteobacteria</taxon>
        <taxon>Nevskiales</taxon>
        <taxon>Nevskiaceae</taxon>
        <taxon>Hydrocarboniphaga</taxon>
    </lineage>
</organism>
<dbReference type="SUPFAM" id="SSF51905">
    <property type="entry name" value="FAD/NAD(P)-binding domain"/>
    <property type="match status" value="1"/>
</dbReference>
<dbReference type="Gene3D" id="3.90.660.10">
    <property type="match status" value="1"/>
</dbReference>
<evidence type="ECO:0000313" key="3">
    <source>
        <dbReference type="Proteomes" id="UP000003704"/>
    </source>
</evidence>
<dbReference type="InterPro" id="IPR036188">
    <property type="entry name" value="FAD/NAD-bd_sf"/>
</dbReference>